<dbReference type="RefSeq" id="WP_154078062.1">
    <property type="nucleotide sequence ID" value="NZ_CP045929.1"/>
</dbReference>
<accession>A0A5Q3QKX3</accession>
<sequence>MGVGVGGVGAWELALALGFLFGKAVLILLVVGGSVAAILFLARSHKRSQPSAHRDRYGPASRSGQPPDHGHH</sequence>
<keyword evidence="2" id="KW-1133">Transmembrane helix</keyword>
<dbReference type="Proteomes" id="UP000371041">
    <property type="component" value="Chromosome"/>
</dbReference>
<evidence type="ECO:0000313" key="4">
    <source>
        <dbReference type="Proteomes" id="UP000371041"/>
    </source>
</evidence>
<proteinExistence type="predicted"/>
<name>A0A5Q3QKX3_9PSEU</name>
<feature type="transmembrane region" description="Helical" evidence="2">
    <location>
        <begin position="20"/>
        <end position="42"/>
    </location>
</feature>
<evidence type="ECO:0000256" key="1">
    <source>
        <dbReference type="SAM" id="MobiDB-lite"/>
    </source>
</evidence>
<keyword evidence="2" id="KW-0812">Transmembrane</keyword>
<dbReference type="AlphaFoldDB" id="A0A5Q3QKX3"/>
<reference evidence="4" key="1">
    <citation type="submission" date="2019-11" db="EMBL/GenBank/DDBJ databases">
        <title>The complete genome sequence of Saccharopolyspora sp. E2A.</title>
        <authorList>
            <person name="Zhang G."/>
        </authorList>
    </citation>
    <scope>NUCLEOTIDE SEQUENCE [LARGE SCALE GENOMIC DNA]</scope>
    <source>
        <strain evidence="4">E2A</strain>
    </source>
</reference>
<gene>
    <name evidence="3" type="ORF">GIY23_19990</name>
</gene>
<feature type="region of interest" description="Disordered" evidence="1">
    <location>
        <begin position="45"/>
        <end position="72"/>
    </location>
</feature>
<dbReference type="EMBL" id="CP045929">
    <property type="protein sequence ID" value="QGK71487.1"/>
    <property type="molecule type" value="Genomic_DNA"/>
</dbReference>
<dbReference type="KEGG" id="sace:GIY23_19990"/>
<keyword evidence="2" id="KW-0472">Membrane</keyword>
<evidence type="ECO:0000313" key="3">
    <source>
        <dbReference type="EMBL" id="QGK71487.1"/>
    </source>
</evidence>
<evidence type="ECO:0000256" key="2">
    <source>
        <dbReference type="SAM" id="Phobius"/>
    </source>
</evidence>
<keyword evidence="4" id="KW-1185">Reference proteome</keyword>
<protein>
    <submittedName>
        <fullName evidence="3">Uncharacterized protein</fullName>
    </submittedName>
</protein>
<organism evidence="3 4">
    <name type="scientific">Allosaccharopolyspora coralli</name>
    <dbReference type="NCBI Taxonomy" id="2665642"/>
    <lineage>
        <taxon>Bacteria</taxon>
        <taxon>Bacillati</taxon>
        <taxon>Actinomycetota</taxon>
        <taxon>Actinomycetes</taxon>
        <taxon>Pseudonocardiales</taxon>
        <taxon>Pseudonocardiaceae</taxon>
        <taxon>Allosaccharopolyspora</taxon>
    </lineage>
</organism>